<dbReference type="InterPro" id="IPR038725">
    <property type="entry name" value="YdaG_split_barrel_FMN-bd"/>
</dbReference>
<dbReference type="RefSeq" id="WP_171218375.1">
    <property type="nucleotide sequence ID" value="NZ_JABEPP010000003.1"/>
</dbReference>
<sequence>MAHDHTQHEGAAKLYELIKDIKVAMMTTIEPDGTLHSRPMWNHSADSSGDLWFFTRERAPKVRELSRDAQVNLGFADPSGQNYVSISGTAEIVRDQSKVKELWSEGLRTWFPKGPDDPDIALIRIHPAGGEYWDGPSRSVMQLYGYAKARLTGEPPTELSDNRKVTLTA</sequence>
<accession>A0A849IG09</accession>
<dbReference type="PANTHER" id="PTHR34818">
    <property type="entry name" value="PROTEIN BLI-3"/>
    <property type="match status" value="1"/>
</dbReference>
<dbReference type="Gene3D" id="2.30.110.10">
    <property type="entry name" value="Electron Transport, Fmn-binding Protein, Chain A"/>
    <property type="match status" value="1"/>
</dbReference>
<dbReference type="AlphaFoldDB" id="A0A849IG09"/>
<dbReference type="InterPro" id="IPR012349">
    <property type="entry name" value="Split_barrel_FMN-bd"/>
</dbReference>
<gene>
    <name evidence="2" type="ORF">HJG44_10745</name>
</gene>
<evidence type="ECO:0000313" key="3">
    <source>
        <dbReference type="Proteomes" id="UP000564885"/>
    </source>
</evidence>
<reference evidence="2 3" key="1">
    <citation type="submission" date="2020-04" db="EMBL/GenBank/DDBJ databases">
        <title>Enterovirga sp. isolate from soil.</title>
        <authorList>
            <person name="Chea S."/>
            <person name="Kim D.-U."/>
        </authorList>
    </citation>
    <scope>NUCLEOTIDE SEQUENCE [LARGE SCALE GENOMIC DNA]</scope>
    <source>
        <strain evidence="2 3">DB1703</strain>
    </source>
</reference>
<dbReference type="Pfam" id="PF16242">
    <property type="entry name" value="Pyrid_ox_like"/>
    <property type="match status" value="1"/>
</dbReference>
<evidence type="ECO:0000313" key="2">
    <source>
        <dbReference type="EMBL" id="NNM72853.1"/>
    </source>
</evidence>
<keyword evidence="3" id="KW-1185">Reference proteome</keyword>
<dbReference type="EMBL" id="JABEPP010000003">
    <property type="protein sequence ID" value="NNM72853.1"/>
    <property type="molecule type" value="Genomic_DNA"/>
</dbReference>
<dbReference type="Proteomes" id="UP000564885">
    <property type="component" value="Unassembled WGS sequence"/>
</dbReference>
<name>A0A849IG09_9HYPH</name>
<comment type="caution">
    <text evidence="2">The sequence shown here is derived from an EMBL/GenBank/DDBJ whole genome shotgun (WGS) entry which is preliminary data.</text>
</comment>
<feature type="domain" description="General stress protein FMN-binding split barrel" evidence="1">
    <location>
        <begin position="11"/>
        <end position="155"/>
    </location>
</feature>
<organism evidence="2 3">
    <name type="scientific">Enterovirga aerilata</name>
    <dbReference type="NCBI Taxonomy" id="2730920"/>
    <lineage>
        <taxon>Bacteria</taxon>
        <taxon>Pseudomonadati</taxon>
        <taxon>Pseudomonadota</taxon>
        <taxon>Alphaproteobacteria</taxon>
        <taxon>Hyphomicrobiales</taxon>
        <taxon>Methylobacteriaceae</taxon>
        <taxon>Enterovirga</taxon>
    </lineage>
</organism>
<dbReference type="PANTHER" id="PTHR34818:SF1">
    <property type="entry name" value="PROTEIN BLI-3"/>
    <property type="match status" value="1"/>
</dbReference>
<protein>
    <submittedName>
        <fullName evidence="2">Pyridoxamine 5'-phosphate oxidase family protein</fullName>
    </submittedName>
</protein>
<proteinExistence type="predicted"/>
<evidence type="ECO:0000259" key="1">
    <source>
        <dbReference type="Pfam" id="PF16242"/>
    </source>
</evidence>
<dbReference type="InterPro" id="IPR052917">
    <property type="entry name" value="Stress-Dev_Protein"/>
</dbReference>
<dbReference type="SUPFAM" id="SSF50475">
    <property type="entry name" value="FMN-binding split barrel"/>
    <property type="match status" value="1"/>
</dbReference>